<dbReference type="EMBL" id="AMQN01005418">
    <property type="status" value="NOT_ANNOTATED_CDS"/>
    <property type="molecule type" value="Genomic_DNA"/>
</dbReference>
<evidence type="ECO:0008006" key="6">
    <source>
        <dbReference type="Google" id="ProtNLM"/>
    </source>
</evidence>
<dbReference type="Proteomes" id="UP000014760">
    <property type="component" value="Unassembled WGS sequence"/>
</dbReference>
<feature type="region of interest" description="Disordered" evidence="1">
    <location>
        <begin position="159"/>
        <end position="180"/>
    </location>
</feature>
<dbReference type="Gene3D" id="3.10.450.10">
    <property type="match status" value="1"/>
</dbReference>
<keyword evidence="2" id="KW-0732">Signal</keyword>
<dbReference type="AlphaFoldDB" id="R7V0L4"/>
<organism evidence="3">
    <name type="scientific">Capitella teleta</name>
    <name type="common">Polychaete worm</name>
    <dbReference type="NCBI Taxonomy" id="283909"/>
    <lineage>
        <taxon>Eukaryota</taxon>
        <taxon>Metazoa</taxon>
        <taxon>Spiralia</taxon>
        <taxon>Lophotrochozoa</taxon>
        <taxon>Annelida</taxon>
        <taxon>Polychaeta</taxon>
        <taxon>Sedentaria</taxon>
        <taxon>Scolecida</taxon>
        <taxon>Capitellidae</taxon>
        <taxon>Capitella</taxon>
    </lineage>
</organism>
<feature type="chain" id="PRO_5008788581" description="Cystatin domain-containing protein" evidence="2">
    <location>
        <begin position="25"/>
        <end position="180"/>
    </location>
</feature>
<proteinExistence type="predicted"/>
<evidence type="ECO:0000313" key="3">
    <source>
        <dbReference type="EMBL" id="ELU12383.1"/>
    </source>
</evidence>
<name>R7V0L4_CAPTE</name>
<dbReference type="SUPFAM" id="SSF54403">
    <property type="entry name" value="Cystatin/monellin"/>
    <property type="match status" value="1"/>
</dbReference>
<feature type="signal peptide" evidence="2">
    <location>
        <begin position="1"/>
        <end position="24"/>
    </location>
</feature>
<reference evidence="3 5" key="2">
    <citation type="journal article" date="2013" name="Nature">
        <title>Insights into bilaterian evolution from three spiralian genomes.</title>
        <authorList>
            <person name="Simakov O."/>
            <person name="Marletaz F."/>
            <person name="Cho S.J."/>
            <person name="Edsinger-Gonzales E."/>
            <person name="Havlak P."/>
            <person name="Hellsten U."/>
            <person name="Kuo D.H."/>
            <person name="Larsson T."/>
            <person name="Lv J."/>
            <person name="Arendt D."/>
            <person name="Savage R."/>
            <person name="Osoegawa K."/>
            <person name="de Jong P."/>
            <person name="Grimwood J."/>
            <person name="Chapman J.A."/>
            <person name="Shapiro H."/>
            <person name="Aerts A."/>
            <person name="Otillar R.P."/>
            <person name="Terry A.Y."/>
            <person name="Boore J.L."/>
            <person name="Grigoriev I.V."/>
            <person name="Lindberg D.R."/>
            <person name="Seaver E.C."/>
            <person name="Weisblat D.A."/>
            <person name="Putnam N.H."/>
            <person name="Rokhsar D.S."/>
        </authorList>
    </citation>
    <scope>NUCLEOTIDE SEQUENCE</scope>
    <source>
        <strain evidence="3 5">I ESC-2004</strain>
    </source>
</reference>
<accession>R7V0L4</accession>
<keyword evidence="5" id="KW-1185">Reference proteome</keyword>
<dbReference type="CDD" id="cd00042">
    <property type="entry name" value="CY"/>
    <property type="match status" value="1"/>
</dbReference>
<evidence type="ECO:0000256" key="1">
    <source>
        <dbReference type="SAM" id="MobiDB-lite"/>
    </source>
</evidence>
<feature type="compositionally biased region" description="Polar residues" evidence="1">
    <location>
        <begin position="160"/>
        <end position="180"/>
    </location>
</feature>
<dbReference type="EnsemblMetazoa" id="CapteT227316">
    <property type="protein sequence ID" value="CapteP227316"/>
    <property type="gene ID" value="CapteG227316"/>
</dbReference>
<dbReference type="EMBL" id="KB296008">
    <property type="protein sequence ID" value="ELU12383.1"/>
    <property type="molecule type" value="Genomic_DNA"/>
</dbReference>
<dbReference type="InterPro" id="IPR046350">
    <property type="entry name" value="Cystatin_sf"/>
</dbReference>
<evidence type="ECO:0000313" key="5">
    <source>
        <dbReference type="Proteomes" id="UP000014760"/>
    </source>
</evidence>
<dbReference type="InterPro" id="IPR000010">
    <property type="entry name" value="Cystatin_dom"/>
</dbReference>
<dbReference type="HOGENOM" id="CLU_1497624_0_0_1"/>
<dbReference type="GO" id="GO:0004869">
    <property type="term" value="F:cysteine-type endopeptidase inhibitor activity"/>
    <property type="evidence" value="ECO:0007669"/>
    <property type="project" value="InterPro"/>
</dbReference>
<sequence>MASTLRTQLLSLACLVATVALVNGSCIGTIKGFMKEGKHLIGGWRPLQMNDASTVEKLEALAQISATLYNEMSNDLRVYEAKPLEEGAPLVQEAYTQLVNGINYCLRFTMKSLACKNSGNCETKSMQCDSQVYTQFSWDPKANDLESTPDVSVPIDCTPISGSSAKSAKSENSIGQNMVN</sequence>
<evidence type="ECO:0000256" key="2">
    <source>
        <dbReference type="SAM" id="SignalP"/>
    </source>
</evidence>
<evidence type="ECO:0000313" key="4">
    <source>
        <dbReference type="EnsemblMetazoa" id="CapteP227316"/>
    </source>
</evidence>
<reference evidence="5" key="1">
    <citation type="submission" date="2012-12" db="EMBL/GenBank/DDBJ databases">
        <authorList>
            <person name="Hellsten U."/>
            <person name="Grimwood J."/>
            <person name="Chapman J.A."/>
            <person name="Shapiro H."/>
            <person name="Aerts A."/>
            <person name="Otillar R.P."/>
            <person name="Terry A.Y."/>
            <person name="Boore J.L."/>
            <person name="Simakov O."/>
            <person name="Marletaz F."/>
            <person name="Cho S.-J."/>
            <person name="Edsinger-Gonzales E."/>
            <person name="Havlak P."/>
            <person name="Kuo D.-H."/>
            <person name="Larsson T."/>
            <person name="Lv J."/>
            <person name="Arendt D."/>
            <person name="Savage R."/>
            <person name="Osoegawa K."/>
            <person name="de Jong P."/>
            <person name="Lindberg D.R."/>
            <person name="Seaver E.C."/>
            <person name="Weisblat D.A."/>
            <person name="Putnam N.H."/>
            <person name="Grigoriev I.V."/>
            <person name="Rokhsar D.S."/>
        </authorList>
    </citation>
    <scope>NUCLEOTIDE SEQUENCE</scope>
    <source>
        <strain evidence="5">I ESC-2004</strain>
    </source>
</reference>
<reference evidence="4" key="3">
    <citation type="submission" date="2015-06" db="UniProtKB">
        <authorList>
            <consortium name="EnsemblMetazoa"/>
        </authorList>
    </citation>
    <scope>IDENTIFICATION</scope>
</reference>
<protein>
    <recommendedName>
        <fullName evidence="6">Cystatin domain-containing protein</fullName>
    </recommendedName>
</protein>
<gene>
    <name evidence="3" type="ORF">CAPTEDRAFT_227316</name>
</gene>